<gene>
    <name evidence="1" type="ORF">N7458_007123</name>
</gene>
<dbReference type="EMBL" id="JAPVEA010000006">
    <property type="protein sequence ID" value="KAJ5450674.1"/>
    <property type="molecule type" value="Genomic_DNA"/>
</dbReference>
<dbReference type="Proteomes" id="UP001213681">
    <property type="component" value="Unassembled WGS sequence"/>
</dbReference>
<evidence type="ECO:0000313" key="2">
    <source>
        <dbReference type="Proteomes" id="UP001213681"/>
    </source>
</evidence>
<reference evidence="1" key="2">
    <citation type="journal article" date="2023" name="IMA Fungus">
        <title>Comparative genomic study of the Penicillium genus elucidates a diverse pangenome and 15 lateral gene transfer events.</title>
        <authorList>
            <person name="Petersen C."/>
            <person name="Sorensen T."/>
            <person name="Nielsen M.R."/>
            <person name="Sondergaard T.E."/>
            <person name="Sorensen J.L."/>
            <person name="Fitzpatrick D.A."/>
            <person name="Frisvad J.C."/>
            <person name="Nielsen K.L."/>
        </authorList>
    </citation>
    <scope>NUCLEOTIDE SEQUENCE</scope>
    <source>
        <strain evidence="1">IBT 16125</strain>
    </source>
</reference>
<sequence>MIDLSAPVDSDFTKALPKIEQSEAHHPPPIQVHAHLSGSISRQCLHEIWKRKKEKDPNLSIEDPLVLMPPGKVDYTLQT</sequence>
<reference evidence="1" key="1">
    <citation type="submission" date="2022-12" db="EMBL/GenBank/DDBJ databases">
        <authorList>
            <person name="Petersen C."/>
        </authorList>
    </citation>
    <scope>NUCLEOTIDE SEQUENCE</scope>
    <source>
        <strain evidence="1">IBT 16125</strain>
    </source>
</reference>
<proteinExistence type="predicted"/>
<dbReference type="GeneID" id="81600748"/>
<dbReference type="RefSeq" id="XP_056766209.1">
    <property type="nucleotide sequence ID" value="XM_056910505.1"/>
</dbReference>
<comment type="caution">
    <text evidence="1">The sequence shown here is derived from an EMBL/GenBank/DDBJ whole genome shotgun (WGS) entry which is preliminary data.</text>
</comment>
<protein>
    <recommendedName>
        <fullName evidence="3">Adenosine deaminase domain-containing protein</fullName>
    </recommendedName>
</protein>
<evidence type="ECO:0000313" key="1">
    <source>
        <dbReference type="EMBL" id="KAJ5450674.1"/>
    </source>
</evidence>
<name>A0AAD6C6K5_9EURO</name>
<accession>A0AAD6C6K5</accession>
<organism evidence="1 2">
    <name type="scientific">Penicillium daleae</name>
    <dbReference type="NCBI Taxonomy" id="63821"/>
    <lineage>
        <taxon>Eukaryota</taxon>
        <taxon>Fungi</taxon>
        <taxon>Dikarya</taxon>
        <taxon>Ascomycota</taxon>
        <taxon>Pezizomycotina</taxon>
        <taxon>Eurotiomycetes</taxon>
        <taxon>Eurotiomycetidae</taxon>
        <taxon>Eurotiales</taxon>
        <taxon>Aspergillaceae</taxon>
        <taxon>Penicillium</taxon>
    </lineage>
</organism>
<dbReference type="AlphaFoldDB" id="A0AAD6C6K5"/>
<keyword evidence="2" id="KW-1185">Reference proteome</keyword>
<evidence type="ECO:0008006" key="3">
    <source>
        <dbReference type="Google" id="ProtNLM"/>
    </source>
</evidence>